<keyword evidence="13 19" id="KW-1133">Transmembrane helix</keyword>
<evidence type="ECO:0000313" key="21">
    <source>
        <dbReference type="Proteomes" id="UP000248168"/>
    </source>
</evidence>
<evidence type="ECO:0000256" key="9">
    <source>
        <dbReference type="ARBA" id="ARBA00022516"/>
    </source>
</evidence>
<feature type="transmembrane region" description="Helical" evidence="19">
    <location>
        <begin position="53"/>
        <end position="70"/>
    </location>
</feature>
<evidence type="ECO:0000256" key="16">
    <source>
        <dbReference type="ARBA" id="ARBA00023209"/>
    </source>
</evidence>
<evidence type="ECO:0000313" key="20">
    <source>
        <dbReference type="EMBL" id="SPP66816.1"/>
    </source>
</evidence>
<gene>
    <name evidence="20" type="primary">cdsA</name>
    <name evidence="20" type="ORF">NITLEN_90071</name>
</gene>
<feature type="transmembrane region" description="Helical" evidence="19">
    <location>
        <begin position="201"/>
        <end position="220"/>
    </location>
</feature>
<keyword evidence="21" id="KW-1185">Reference proteome</keyword>
<proteinExistence type="inferred from homology"/>
<evidence type="ECO:0000256" key="11">
    <source>
        <dbReference type="ARBA" id="ARBA00022692"/>
    </source>
</evidence>
<dbReference type="GO" id="GO:0016024">
    <property type="term" value="P:CDP-diacylglycerol biosynthetic process"/>
    <property type="evidence" value="ECO:0007669"/>
    <property type="project" value="UniProtKB-UniPathway"/>
</dbReference>
<evidence type="ECO:0000256" key="15">
    <source>
        <dbReference type="ARBA" id="ARBA00023136"/>
    </source>
</evidence>
<evidence type="ECO:0000256" key="13">
    <source>
        <dbReference type="ARBA" id="ARBA00022989"/>
    </source>
</evidence>
<dbReference type="PANTHER" id="PTHR46382:SF1">
    <property type="entry name" value="PHOSPHATIDATE CYTIDYLYLTRANSFERASE"/>
    <property type="match status" value="1"/>
</dbReference>
<comment type="similarity">
    <text evidence="5 18">Belongs to the CDS family.</text>
</comment>
<dbReference type="GO" id="GO:0005886">
    <property type="term" value="C:plasma membrane"/>
    <property type="evidence" value="ECO:0007669"/>
    <property type="project" value="UniProtKB-SubCell"/>
</dbReference>
<evidence type="ECO:0000256" key="12">
    <source>
        <dbReference type="ARBA" id="ARBA00022695"/>
    </source>
</evidence>
<evidence type="ECO:0000256" key="1">
    <source>
        <dbReference type="ARBA" id="ARBA00001698"/>
    </source>
</evidence>
<dbReference type="InterPro" id="IPR000374">
    <property type="entry name" value="PC_trans"/>
</dbReference>
<feature type="transmembrane region" description="Helical" evidence="19">
    <location>
        <begin position="82"/>
        <end position="101"/>
    </location>
</feature>
<keyword evidence="15 19" id="KW-0472">Membrane</keyword>
<evidence type="ECO:0000256" key="10">
    <source>
        <dbReference type="ARBA" id="ARBA00022679"/>
    </source>
</evidence>
<keyword evidence="16" id="KW-0594">Phospholipid biosynthesis</keyword>
<feature type="transmembrane region" description="Helical" evidence="19">
    <location>
        <begin position="226"/>
        <end position="246"/>
    </location>
</feature>
<keyword evidence="10 18" id="KW-0808">Transferase</keyword>
<feature type="transmembrane region" description="Helical" evidence="19">
    <location>
        <begin position="107"/>
        <end position="126"/>
    </location>
</feature>
<keyword evidence="14" id="KW-0443">Lipid metabolism</keyword>
<dbReference type="PROSITE" id="PS01315">
    <property type="entry name" value="CDS"/>
    <property type="match status" value="1"/>
</dbReference>
<dbReference type="OrthoDB" id="9799199at2"/>
<comment type="subcellular location">
    <subcellularLocation>
        <location evidence="2">Cell membrane</location>
        <topology evidence="2">Multi-pass membrane protein</topology>
    </subcellularLocation>
</comment>
<evidence type="ECO:0000256" key="4">
    <source>
        <dbReference type="ARBA" id="ARBA00005189"/>
    </source>
</evidence>
<evidence type="ECO:0000256" key="7">
    <source>
        <dbReference type="ARBA" id="ARBA00019373"/>
    </source>
</evidence>
<dbReference type="UniPathway" id="UPA00557">
    <property type="reaction ID" value="UER00614"/>
</dbReference>
<evidence type="ECO:0000256" key="8">
    <source>
        <dbReference type="ARBA" id="ARBA00022475"/>
    </source>
</evidence>
<comment type="pathway">
    <text evidence="4">Lipid metabolism.</text>
</comment>
<feature type="transmembrane region" description="Helical" evidence="19">
    <location>
        <begin position="133"/>
        <end position="155"/>
    </location>
</feature>
<keyword evidence="12 18" id="KW-0548">Nucleotidyltransferase</keyword>
<reference evidence="21" key="1">
    <citation type="submission" date="2018-04" db="EMBL/GenBank/DDBJ databases">
        <authorList>
            <person name="Lucker S."/>
            <person name="Sakoula D."/>
        </authorList>
    </citation>
    <scope>NUCLEOTIDE SEQUENCE [LARGE SCALE GENOMIC DNA]</scope>
</reference>
<dbReference type="GO" id="GO:0004605">
    <property type="term" value="F:phosphatidate cytidylyltransferase activity"/>
    <property type="evidence" value="ECO:0007669"/>
    <property type="project" value="UniProtKB-EC"/>
</dbReference>
<keyword evidence="11 18" id="KW-0812">Transmembrane</keyword>
<evidence type="ECO:0000256" key="5">
    <source>
        <dbReference type="ARBA" id="ARBA00010185"/>
    </source>
</evidence>
<sequence>MDNLSPVDVHGNRATAPVAPIPTPTRRFDVRRVYTALIGIPIVYAIIRYLPPWGLTLLVVIGGAIALLELTRMGFGDRRNPALTGLALGLTTLLIVRPHWALPIDTILLPGLAGVLLAMLGSSNSLTSRFHDAAIALFGPLYIGLTLSTLVSTRALPSGEWLIVFIAVVTWASDIGAYYAGTLWGRHPLAPSISPKKSIEGLAGGLALAMAVALLTQVWLVPQLTMLHALALGFLMTGTGLVGDLCESAIKRGVGVKDSGGILPGHGGMLDRLDSLLFTAPTFYYYVTLVCGFSPLP</sequence>
<protein>
    <recommendedName>
        <fullName evidence="7 18">Phosphatidate cytidylyltransferase</fullName>
        <ecNumber evidence="6 18">2.7.7.41</ecNumber>
    </recommendedName>
</protein>
<dbReference type="RefSeq" id="WP_121990932.1">
    <property type="nucleotide sequence ID" value="NZ_OUNR01000022.1"/>
</dbReference>
<evidence type="ECO:0000256" key="17">
    <source>
        <dbReference type="ARBA" id="ARBA00023264"/>
    </source>
</evidence>
<comment type="pathway">
    <text evidence="3 18">Phospholipid metabolism; CDP-diacylglycerol biosynthesis; CDP-diacylglycerol from sn-glycerol 3-phosphate: step 3/3.</text>
</comment>
<evidence type="ECO:0000256" key="6">
    <source>
        <dbReference type="ARBA" id="ARBA00012487"/>
    </source>
</evidence>
<evidence type="ECO:0000256" key="18">
    <source>
        <dbReference type="RuleBase" id="RU003938"/>
    </source>
</evidence>
<dbReference type="EC" id="2.7.7.41" evidence="6 18"/>
<dbReference type="Proteomes" id="UP000248168">
    <property type="component" value="Unassembled WGS sequence"/>
</dbReference>
<dbReference type="Pfam" id="PF01148">
    <property type="entry name" value="CTP_transf_1"/>
    <property type="match status" value="1"/>
</dbReference>
<keyword evidence="8" id="KW-1003">Cell membrane</keyword>
<dbReference type="FunCoup" id="A0A330LCU8">
    <property type="interactions" value="241"/>
</dbReference>
<keyword evidence="17" id="KW-1208">Phospholipid metabolism</keyword>
<keyword evidence="9" id="KW-0444">Lipid biosynthesis</keyword>
<accession>A0A330LCU8</accession>
<dbReference type="EMBL" id="OUNR01000022">
    <property type="protein sequence ID" value="SPP66816.1"/>
    <property type="molecule type" value="Genomic_DNA"/>
</dbReference>
<comment type="catalytic activity">
    <reaction evidence="1 18">
        <text>a 1,2-diacyl-sn-glycero-3-phosphate + CTP + H(+) = a CDP-1,2-diacyl-sn-glycerol + diphosphate</text>
        <dbReference type="Rhea" id="RHEA:16229"/>
        <dbReference type="ChEBI" id="CHEBI:15378"/>
        <dbReference type="ChEBI" id="CHEBI:33019"/>
        <dbReference type="ChEBI" id="CHEBI:37563"/>
        <dbReference type="ChEBI" id="CHEBI:58332"/>
        <dbReference type="ChEBI" id="CHEBI:58608"/>
        <dbReference type="EC" id="2.7.7.41"/>
    </reaction>
</comment>
<dbReference type="PANTHER" id="PTHR46382">
    <property type="entry name" value="PHOSPHATIDATE CYTIDYLYLTRANSFERASE"/>
    <property type="match status" value="1"/>
</dbReference>
<evidence type="ECO:0000256" key="3">
    <source>
        <dbReference type="ARBA" id="ARBA00005119"/>
    </source>
</evidence>
<organism evidence="20 21">
    <name type="scientific">Nitrospira lenta</name>
    <dbReference type="NCBI Taxonomy" id="1436998"/>
    <lineage>
        <taxon>Bacteria</taxon>
        <taxon>Pseudomonadati</taxon>
        <taxon>Nitrospirota</taxon>
        <taxon>Nitrospiria</taxon>
        <taxon>Nitrospirales</taxon>
        <taxon>Nitrospiraceae</taxon>
        <taxon>Nitrospira</taxon>
    </lineage>
</organism>
<dbReference type="AlphaFoldDB" id="A0A330LCU8"/>
<feature type="transmembrane region" description="Helical" evidence="19">
    <location>
        <begin position="161"/>
        <end position="180"/>
    </location>
</feature>
<evidence type="ECO:0000256" key="14">
    <source>
        <dbReference type="ARBA" id="ARBA00023098"/>
    </source>
</evidence>
<evidence type="ECO:0000256" key="2">
    <source>
        <dbReference type="ARBA" id="ARBA00004651"/>
    </source>
</evidence>
<evidence type="ECO:0000256" key="19">
    <source>
        <dbReference type="SAM" id="Phobius"/>
    </source>
</evidence>
<feature type="transmembrane region" description="Helical" evidence="19">
    <location>
        <begin position="30"/>
        <end position="47"/>
    </location>
</feature>
<name>A0A330LCU8_9BACT</name>
<dbReference type="InParanoid" id="A0A330LCU8"/>